<dbReference type="InterPro" id="IPR044068">
    <property type="entry name" value="CB"/>
</dbReference>
<evidence type="ECO:0000256" key="1">
    <source>
        <dbReference type="ARBA" id="ARBA00023125"/>
    </source>
</evidence>
<comment type="caution">
    <text evidence="4">The sequence shown here is derived from an EMBL/GenBank/DDBJ whole genome shotgun (WGS) entry which is preliminary data.</text>
</comment>
<organism evidence="4 5">
    <name type="scientific">Leucobacter massiliensis</name>
    <dbReference type="NCBI Taxonomy" id="1686285"/>
    <lineage>
        <taxon>Bacteria</taxon>
        <taxon>Bacillati</taxon>
        <taxon>Actinomycetota</taxon>
        <taxon>Actinomycetes</taxon>
        <taxon>Micrococcales</taxon>
        <taxon>Microbacteriaceae</taxon>
        <taxon>Leucobacter</taxon>
    </lineage>
</organism>
<evidence type="ECO:0000256" key="2">
    <source>
        <dbReference type="PROSITE-ProRule" id="PRU01248"/>
    </source>
</evidence>
<dbReference type="GO" id="GO:0015074">
    <property type="term" value="P:DNA integration"/>
    <property type="evidence" value="ECO:0007669"/>
    <property type="project" value="InterPro"/>
</dbReference>
<dbReference type="PROSITE" id="PS51900">
    <property type="entry name" value="CB"/>
    <property type="match status" value="1"/>
</dbReference>
<sequence length="186" mass="19595">MALSPEAGMERYLRHVALERGLAANSLAAYRRDLSAYAEWLAGRGIADLGAVAPEALSEYVAWLGRPDEEGNPRLAPASISRRLSTVRGMHRFLFEEGLLAEHAGSGARTPKRAQRLPKALAVEEVEALLAAAGGGGGGGDPSLIHLRRRRRYAVGRARVGAGSSGGVRLPEGCSCLVLGETGSRS</sequence>
<dbReference type="GO" id="GO:0003677">
    <property type="term" value="F:DNA binding"/>
    <property type="evidence" value="ECO:0007669"/>
    <property type="project" value="UniProtKB-UniRule"/>
</dbReference>
<dbReference type="Proteomes" id="UP000238650">
    <property type="component" value="Unassembled WGS sequence"/>
</dbReference>
<dbReference type="AlphaFoldDB" id="A0A2S9QLZ0"/>
<dbReference type="InterPro" id="IPR004107">
    <property type="entry name" value="Integrase_SAM-like_N"/>
</dbReference>
<evidence type="ECO:0000313" key="5">
    <source>
        <dbReference type="Proteomes" id="UP000238650"/>
    </source>
</evidence>
<evidence type="ECO:0000259" key="3">
    <source>
        <dbReference type="PROSITE" id="PS51900"/>
    </source>
</evidence>
<dbReference type="EMBL" id="MWZD01000018">
    <property type="protein sequence ID" value="PRI10603.1"/>
    <property type="molecule type" value="Genomic_DNA"/>
</dbReference>
<dbReference type="SUPFAM" id="SSF47823">
    <property type="entry name" value="lambda integrase-like, N-terminal domain"/>
    <property type="match status" value="1"/>
</dbReference>
<feature type="domain" description="Core-binding (CB)" evidence="3">
    <location>
        <begin position="3"/>
        <end position="95"/>
    </location>
</feature>
<protein>
    <recommendedName>
        <fullName evidence="3">Core-binding (CB) domain-containing protein</fullName>
    </recommendedName>
</protein>
<accession>A0A2S9QLZ0</accession>
<evidence type="ECO:0000313" key="4">
    <source>
        <dbReference type="EMBL" id="PRI10603.1"/>
    </source>
</evidence>
<dbReference type="Pfam" id="PF02899">
    <property type="entry name" value="Phage_int_SAM_1"/>
    <property type="match status" value="1"/>
</dbReference>
<proteinExistence type="predicted"/>
<dbReference type="InterPro" id="IPR010998">
    <property type="entry name" value="Integrase_recombinase_N"/>
</dbReference>
<gene>
    <name evidence="4" type="ORF">B4915_11485</name>
</gene>
<dbReference type="Gene3D" id="1.10.150.130">
    <property type="match status" value="1"/>
</dbReference>
<keyword evidence="1 2" id="KW-0238">DNA-binding</keyword>
<name>A0A2S9QLZ0_9MICO</name>
<dbReference type="RefSeq" id="WP_245907470.1">
    <property type="nucleotide sequence ID" value="NZ_MWZD01000018.1"/>
</dbReference>
<keyword evidence="5" id="KW-1185">Reference proteome</keyword>
<reference evidence="4 5" key="1">
    <citation type="journal article" date="2017" name="New Microbes New Infect">
        <title>Genome sequence of 'Leucobacter massiliensis' sp. nov. isolated from human pharynx after travel to the 2014 Hajj.</title>
        <authorList>
            <person name="Leangapichart T."/>
            <person name="Gautret P."/>
            <person name="Nguyen T.T."/>
            <person name="Armstrong N."/>
            <person name="Rolain J.M."/>
        </authorList>
    </citation>
    <scope>NUCLEOTIDE SEQUENCE [LARGE SCALE GENOMIC DNA]</scope>
    <source>
        <strain evidence="4 5">122RC15</strain>
    </source>
</reference>